<dbReference type="PANTHER" id="PTHR40624">
    <property type="entry name" value="BIOSYNTHESIS MONOOXYGENASE, PUTATIVE (AFU_ORTHOLOGUE AFUA_1G12025)-RELATED"/>
    <property type="match status" value="1"/>
</dbReference>
<organism evidence="2 3">
    <name type="scientific">Aspergillus clavatus (strain ATCC 1007 / CBS 513.65 / DSM 816 / NCTC 3887 / NRRL 1 / QM 1276 / 107)</name>
    <dbReference type="NCBI Taxonomy" id="344612"/>
    <lineage>
        <taxon>Eukaryota</taxon>
        <taxon>Fungi</taxon>
        <taxon>Dikarya</taxon>
        <taxon>Ascomycota</taxon>
        <taxon>Pezizomycotina</taxon>
        <taxon>Eurotiomycetes</taxon>
        <taxon>Eurotiomycetidae</taxon>
        <taxon>Eurotiales</taxon>
        <taxon>Aspergillaceae</taxon>
        <taxon>Aspergillus</taxon>
        <taxon>Aspergillus subgen. Fumigati</taxon>
    </lineage>
</organism>
<dbReference type="PROSITE" id="PS51725">
    <property type="entry name" value="ABM"/>
    <property type="match status" value="1"/>
</dbReference>
<keyword evidence="3" id="KW-1185">Reference proteome</keyword>
<dbReference type="KEGG" id="act:ACLA_023550"/>
<dbReference type="HOGENOM" id="CLU_131496_9_3_1"/>
<evidence type="ECO:0000313" key="3">
    <source>
        <dbReference type="Proteomes" id="UP000006701"/>
    </source>
</evidence>
<keyword evidence="2" id="KW-0560">Oxidoreductase</keyword>
<dbReference type="GeneID" id="4700715"/>
<dbReference type="InterPro" id="IPR007138">
    <property type="entry name" value="ABM_dom"/>
</dbReference>
<dbReference type="Gene3D" id="3.30.70.100">
    <property type="match status" value="1"/>
</dbReference>
<protein>
    <submittedName>
        <fullName evidence="2">Antibiotic biosynthesis monooxygenase, putative</fullName>
    </submittedName>
</protein>
<dbReference type="OMA" id="VFIEKYT"/>
<accession>A1CPS0</accession>
<proteinExistence type="predicted"/>
<dbReference type="InterPro" id="IPR011008">
    <property type="entry name" value="Dimeric_a/b-barrel"/>
</dbReference>
<evidence type="ECO:0000259" key="1">
    <source>
        <dbReference type="PROSITE" id="PS51725"/>
    </source>
</evidence>
<feature type="domain" description="ABM" evidence="1">
    <location>
        <begin position="6"/>
        <end position="97"/>
    </location>
</feature>
<dbReference type="OrthoDB" id="10011777at2759"/>
<dbReference type="PANTHER" id="PTHR40624:SF1">
    <property type="entry name" value="BIOSYNTHESIS MONOOXYGENASE, PUTATIVE (AFU_ORTHOLOGUE AFUA_1G12025)-RELATED"/>
    <property type="match status" value="1"/>
</dbReference>
<dbReference type="Proteomes" id="UP000006701">
    <property type="component" value="Unassembled WGS sequence"/>
</dbReference>
<reference evidence="2 3" key="1">
    <citation type="journal article" date="2008" name="PLoS Genet.">
        <title>Genomic islands in the pathogenic filamentous fungus Aspergillus fumigatus.</title>
        <authorList>
            <person name="Fedorova N.D."/>
            <person name="Khaldi N."/>
            <person name="Joardar V.S."/>
            <person name="Maiti R."/>
            <person name="Amedeo P."/>
            <person name="Anderson M.J."/>
            <person name="Crabtree J."/>
            <person name="Silva J.C."/>
            <person name="Badger J.H."/>
            <person name="Albarraq A."/>
            <person name="Angiuoli S."/>
            <person name="Bussey H."/>
            <person name="Bowyer P."/>
            <person name="Cotty P.J."/>
            <person name="Dyer P.S."/>
            <person name="Egan A."/>
            <person name="Galens K."/>
            <person name="Fraser-Liggett C.M."/>
            <person name="Haas B.J."/>
            <person name="Inman J.M."/>
            <person name="Kent R."/>
            <person name="Lemieux S."/>
            <person name="Malavazi I."/>
            <person name="Orvis J."/>
            <person name="Roemer T."/>
            <person name="Ronning C.M."/>
            <person name="Sundaram J.P."/>
            <person name="Sutton G."/>
            <person name="Turner G."/>
            <person name="Venter J.C."/>
            <person name="White O.R."/>
            <person name="Whitty B.R."/>
            <person name="Youngman P."/>
            <person name="Wolfe K.H."/>
            <person name="Goldman G.H."/>
            <person name="Wortman J.R."/>
            <person name="Jiang B."/>
            <person name="Denning D.W."/>
            <person name="Nierman W.C."/>
        </authorList>
    </citation>
    <scope>NUCLEOTIDE SEQUENCE [LARGE SCALE GENOMIC DNA]</scope>
    <source>
        <strain evidence="3">ATCC 1007 / CBS 513.65 / DSM 816 / NCTC 3887 / NRRL 1</strain>
    </source>
</reference>
<sequence>MSSDAIYNIVTLVPKPGKYDQVVDAFRTFSQHIEAHESKTQIYFAVRPEGTDELVIVEKYTDLANLKEHAATQEFKDFSRRIAPCLAKAPVMKKSGFLAGFDCRSKI</sequence>
<dbReference type="SUPFAM" id="SSF54909">
    <property type="entry name" value="Dimeric alpha+beta barrel"/>
    <property type="match status" value="1"/>
</dbReference>
<dbReference type="EMBL" id="DS027059">
    <property type="protein sequence ID" value="EAW07641.1"/>
    <property type="molecule type" value="Genomic_DNA"/>
</dbReference>
<dbReference type="GO" id="GO:0004497">
    <property type="term" value="F:monooxygenase activity"/>
    <property type="evidence" value="ECO:0007669"/>
    <property type="project" value="UniProtKB-KW"/>
</dbReference>
<gene>
    <name evidence="2" type="ORF">ACLA_023550</name>
</gene>
<dbReference type="RefSeq" id="XP_001269067.1">
    <property type="nucleotide sequence ID" value="XM_001269066.1"/>
</dbReference>
<dbReference type="Pfam" id="PF03992">
    <property type="entry name" value="ABM"/>
    <property type="match status" value="1"/>
</dbReference>
<name>A1CPS0_ASPCL</name>
<keyword evidence="2" id="KW-0503">Monooxygenase</keyword>
<dbReference type="eggNOG" id="ENOG502S8KK">
    <property type="taxonomic scope" value="Eukaryota"/>
</dbReference>
<dbReference type="AlphaFoldDB" id="A1CPS0"/>
<evidence type="ECO:0000313" key="2">
    <source>
        <dbReference type="EMBL" id="EAW07641.1"/>
    </source>
</evidence>
<dbReference type="VEuPathDB" id="FungiDB:ACLA_023550"/>